<keyword evidence="2" id="KW-0285">Flavoprotein</keyword>
<comment type="cofactor">
    <cofactor evidence="1">
        <name>FAD</name>
        <dbReference type="ChEBI" id="CHEBI:57692"/>
    </cofactor>
</comment>
<dbReference type="InterPro" id="IPR050315">
    <property type="entry name" value="FAD-oxidoreductase_2"/>
</dbReference>
<dbReference type="Gene3D" id="3.50.50.60">
    <property type="entry name" value="FAD/NAD(P)-binding domain"/>
    <property type="match status" value="1"/>
</dbReference>
<feature type="region of interest" description="Disordered" evidence="5">
    <location>
        <begin position="30"/>
        <end position="50"/>
    </location>
</feature>
<dbReference type="PROSITE" id="PS51318">
    <property type="entry name" value="TAT"/>
    <property type="match status" value="1"/>
</dbReference>
<evidence type="ECO:0000256" key="4">
    <source>
        <dbReference type="ARBA" id="ARBA00023002"/>
    </source>
</evidence>
<reference evidence="8 9" key="1">
    <citation type="submission" date="2022-01" db="EMBL/GenBank/DDBJ databases">
        <title>Novel bile acid biosynthetic pathways are enriched in the microbiome of centenarians.</title>
        <authorList>
            <person name="Sato Y."/>
            <person name="Atarashi K."/>
            <person name="Plichta R.D."/>
            <person name="Arai Y."/>
            <person name="Sasajima S."/>
            <person name="Kearney M.S."/>
            <person name="Suda W."/>
            <person name="Takeshita K."/>
            <person name="Sasaki T."/>
            <person name="Okamoto S."/>
            <person name="Skelly N.A."/>
            <person name="Okamura Y."/>
            <person name="Vlamakis H."/>
            <person name="Li Y."/>
            <person name="Tanoue T."/>
            <person name="Takei H."/>
            <person name="Nittono H."/>
            <person name="Narushima S."/>
            <person name="Irie J."/>
            <person name="Itoh H."/>
            <person name="Moriya K."/>
            <person name="Sugiura Y."/>
            <person name="Suematsu M."/>
            <person name="Moritoki N."/>
            <person name="Shibata S."/>
            <person name="Littman R.D."/>
            <person name="Fischbach A.M."/>
            <person name="Uwamino Y."/>
            <person name="Inoue T."/>
            <person name="Honda A."/>
            <person name="Hattori M."/>
            <person name="Murai T."/>
            <person name="Xavier J.R."/>
            <person name="Hirose N."/>
            <person name="Honda K."/>
        </authorList>
    </citation>
    <scope>NUCLEOTIDE SEQUENCE [LARGE SCALE GENOMIC DNA]</scope>
    <source>
        <strain evidence="8 9">CE91-St30</strain>
    </source>
</reference>
<sequence length="516" mass="53958">MEMDRRKFLSTAVIAGGAAALAGLAGCSPSAEPTTASADSNGSEGTEAKNQEKTADIVIVGAGAAGLSAACTASEKGASVVLLEAMPMTGGASLGATATNIGGSQKQKDAGVEDNAELILESYAKDLDDPYVLATAKMYSENNGATYDWLMSDMGVKFSDEVQFFPPYPVARICYPIGGGPGIAKTLTEKIEESPVELLLETTATELIKENGAVVGVIAEAADGTEYRINAKAVVLAAGGFGARRDMLPYESLKNVIFYGSESSDGKAMGLALYGGAMLRYLDNLSIEGGGLELSPGTGTQLYSVVLGSFRDAAGIIIGPDGNRIMNEMGPAPAQVNAYRSLPDSAAYLFLDKASFDVFYTLGTREVGGVFTPDTWEKWLASEDLPFIVTADTVDEVASEAGINSEGLKATIESYNADAPAGIDSAFNRPIASSIGEGPYYIIKMNLRYAHSYGGLIANENLEVLDWSETPIPGLYGTGQMLCSIQGRDNIAKPSTGTSFAYTSGRRAVLNALETF</sequence>
<evidence type="ECO:0000313" key="8">
    <source>
        <dbReference type="EMBL" id="BDE95305.1"/>
    </source>
</evidence>
<evidence type="ECO:0000256" key="2">
    <source>
        <dbReference type="ARBA" id="ARBA00022630"/>
    </source>
</evidence>
<evidence type="ECO:0000256" key="1">
    <source>
        <dbReference type="ARBA" id="ARBA00001974"/>
    </source>
</evidence>
<keyword evidence="6" id="KW-0732">Signal</keyword>
<name>A0ABN6MBB1_9ACTN</name>
<dbReference type="InterPro" id="IPR003953">
    <property type="entry name" value="FAD-dep_OxRdtase_2_FAD-bd"/>
</dbReference>
<keyword evidence="4" id="KW-0560">Oxidoreductase</keyword>
<protein>
    <submittedName>
        <fullName evidence="8">Succinate dehydrogenase/fumarate reductase flavoprotein subunit</fullName>
    </submittedName>
</protein>
<dbReference type="EMBL" id="AP025564">
    <property type="protein sequence ID" value="BDE95305.1"/>
    <property type="molecule type" value="Genomic_DNA"/>
</dbReference>
<evidence type="ECO:0000259" key="7">
    <source>
        <dbReference type="Pfam" id="PF00890"/>
    </source>
</evidence>
<evidence type="ECO:0000256" key="6">
    <source>
        <dbReference type="SAM" id="SignalP"/>
    </source>
</evidence>
<dbReference type="InterPro" id="IPR027477">
    <property type="entry name" value="Succ_DH/fumarate_Rdtase_cat_sf"/>
</dbReference>
<gene>
    <name evidence="8" type="ORF">CE91St30_06380</name>
</gene>
<dbReference type="RefSeq" id="WP_244411718.1">
    <property type="nucleotide sequence ID" value="NZ_AP025564.1"/>
</dbReference>
<dbReference type="PRINTS" id="PR00368">
    <property type="entry name" value="FADPNR"/>
</dbReference>
<dbReference type="SUPFAM" id="SSF51905">
    <property type="entry name" value="FAD/NAD(P)-binding domain"/>
    <property type="match status" value="1"/>
</dbReference>
<dbReference type="SUPFAM" id="SSF56425">
    <property type="entry name" value="Succinate dehydrogenase/fumarate reductase flavoprotein, catalytic domain"/>
    <property type="match status" value="1"/>
</dbReference>
<feature type="compositionally biased region" description="Polar residues" evidence="5">
    <location>
        <begin position="31"/>
        <end position="44"/>
    </location>
</feature>
<accession>A0ABN6MBB1</accession>
<feature type="domain" description="FAD-dependent oxidoreductase 2 FAD-binding" evidence="7">
    <location>
        <begin position="56"/>
        <end position="486"/>
    </location>
</feature>
<dbReference type="InterPro" id="IPR006311">
    <property type="entry name" value="TAT_signal"/>
</dbReference>
<evidence type="ECO:0000256" key="3">
    <source>
        <dbReference type="ARBA" id="ARBA00022827"/>
    </source>
</evidence>
<dbReference type="PANTHER" id="PTHR43400:SF10">
    <property type="entry name" value="3-OXOSTEROID 1-DEHYDROGENASE"/>
    <property type="match status" value="1"/>
</dbReference>
<dbReference type="InterPro" id="IPR036188">
    <property type="entry name" value="FAD/NAD-bd_sf"/>
</dbReference>
<evidence type="ECO:0000256" key="5">
    <source>
        <dbReference type="SAM" id="MobiDB-lite"/>
    </source>
</evidence>
<dbReference type="Proteomes" id="UP001320544">
    <property type="component" value="Chromosome"/>
</dbReference>
<dbReference type="PANTHER" id="PTHR43400">
    <property type="entry name" value="FUMARATE REDUCTASE"/>
    <property type="match status" value="1"/>
</dbReference>
<feature type="signal peptide" evidence="6">
    <location>
        <begin position="1"/>
        <end position="25"/>
    </location>
</feature>
<evidence type="ECO:0000313" key="9">
    <source>
        <dbReference type="Proteomes" id="UP001320544"/>
    </source>
</evidence>
<keyword evidence="3" id="KW-0274">FAD</keyword>
<dbReference type="Gene3D" id="3.90.700.10">
    <property type="entry name" value="Succinate dehydrogenase/fumarate reductase flavoprotein, catalytic domain"/>
    <property type="match status" value="1"/>
</dbReference>
<keyword evidence="9" id="KW-1185">Reference proteome</keyword>
<proteinExistence type="predicted"/>
<dbReference type="PROSITE" id="PS51257">
    <property type="entry name" value="PROKAR_LIPOPROTEIN"/>
    <property type="match status" value="1"/>
</dbReference>
<organism evidence="8 9">
    <name type="scientific">Raoultibacter timonensis</name>
    <dbReference type="NCBI Taxonomy" id="1907662"/>
    <lineage>
        <taxon>Bacteria</taxon>
        <taxon>Bacillati</taxon>
        <taxon>Actinomycetota</taxon>
        <taxon>Coriobacteriia</taxon>
        <taxon>Eggerthellales</taxon>
        <taxon>Eggerthellaceae</taxon>
        <taxon>Raoultibacter</taxon>
    </lineage>
</organism>
<feature type="chain" id="PRO_5046963118" evidence="6">
    <location>
        <begin position="26"/>
        <end position="516"/>
    </location>
</feature>
<dbReference type="Pfam" id="PF00890">
    <property type="entry name" value="FAD_binding_2"/>
    <property type="match status" value="1"/>
</dbReference>